<dbReference type="InParanoid" id="G7E873"/>
<dbReference type="Gene3D" id="1.20.1250.20">
    <property type="entry name" value="MFS general substrate transporter like domains"/>
    <property type="match status" value="1"/>
</dbReference>
<feature type="transmembrane region" description="Helical" evidence="7">
    <location>
        <begin position="333"/>
        <end position="355"/>
    </location>
</feature>
<dbReference type="Proteomes" id="UP000009131">
    <property type="component" value="Unassembled WGS sequence"/>
</dbReference>
<feature type="transmembrane region" description="Helical" evidence="7">
    <location>
        <begin position="292"/>
        <end position="313"/>
    </location>
</feature>
<name>G7E873_MIXOS</name>
<dbReference type="GO" id="GO:0022857">
    <property type="term" value="F:transmembrane transporter activity"/>
    <property type="evidence" value="ECO:0007669"/>
    <property type="project" value="InterPro"/>
</dbReference>
<dbReference type="OrthoDB" id="419616at2759"/>
<keyword evidence="2" id="KW-0813">Transport</keyword>
<evidence type="ECO:0000256" key="6">
    <source>
        <dbReference type="SAM" id="MobiDB-lite"/>
    </source>
</evidence>
<evidence type="ECO:0000256" key="5">
    <source>
        <dbReference type="ARBA" id="ARBA00023136"/>
    </source>
</evidence>
<dbReference type="AlphaFoldDB" id="G7E873"/>
<feature type="region of interest" description="Disordered" evidence="6">
    <location>
        <begin position="495"/>
        <end position="521"/>
    </location>
</feature>
<evidence type="ECO:0000256" key="3">
    <source>
        <dbReference type="ARBA" id="ARBA00022692"/>
    </source>
</evidence>
<dbReference type="PROSITE" id="PS00216">
    <property type="entry name" value="SUGAR_TRANSPORT_1"/>
    <property type="match status" value="1"/>
</dbReference>
<feature type="transmembrane region" description="Helical" evidence="7">
    <location>
        <begin position="213"/>
        <end position="237"/>
    </location>
</feature>
<dbReference type="InterPro" id="IPR001958">
    <property type="entry name" value="Tet-R_TetA/multi-R_MdtG-like"/>
</dbReference>
<dbReference type="GO" id="GO:0016020">
    <property type="term" value="C:membrane"/>
    <property type="evidence" value="ECO:0007669"/>
    <property type="project" value="UniProtKB-SubCell"/>
</dbReference>
<evidence type="ECO:0000256" key="7">
    <source>
        <dbReference type="SAM" id="Phobius"/>
    </source>
</evidence>
<gene>
    <name evidence="9" type="primary">Mo05722</name>
    <name evidence="9" type="ORF">E5Q_05722</name>
</gene>
<dbReference type="EMBL" id="BABT02000170">
    <property type="protein sequence ID" value="GAA99033.1"/>
    <property type="molecule type" value="Genomic_DNA"/>
</dbReference>
<reference evidence="9 10" key="1">
    <citation type="journal article" date="2011" name="J. Gen. Appl. Microbiol.">
        <title>Draft genome sequencing of the enigmatic basidiomycete Mixia osmundae.</title>
        <authorList>
            <person name="Nishida H."/>
            <person name="Nagatsuka Y."/>
            <person name="Sugiyama J."/>
        </authorList>
    </citation>
    <scope>NUCLEOTIDE SEQUENCE [LARGE SCALE GENOMIC DNA]</scope>
    <source>
        <strain evidence="10">CBS 9802 / IAM 14324 / JCM 22182 / KY 12970</strain>
    </source>
</reference>
<dbReference type="PRINTS" id="PR01035">
    <property type="entry name" value="TCRTETA"/>
</dbReference>
<dbReference type="CDD" id="cd17330">
    <property type="entry name" value="MFS_SLC46_TetA_like"/>
    <property type="match status" value="1"/>
</dbReference>
<feature type="domain" description="Major facilitator superfamily (MFS) profile" evidence="8">
    <location>
        <begin position="43"/>
        <end position="492"/>
    </location>
</feature>
<evidence type="ECO:0000256" key="4">
    <source>
        <dbReference type="ARBA" id="ARBA00022989"/>
    </source>
</evidence>
<dbReference type="InterPro" id="IPR020846">
    <property type="entry name" value="MFS_dom"/>
</dbReference>
<dbReference type="PROSITE" id="PS50850">
    <property type="entry name" value="MFS"/>
    <property type="match status" value="1"/>
</dbReference>
<feature type="transmembrane region" description="Helical" evidence="7">
    <location>
        <begin position="398"/>
        <end position="424"/>
    </location>
</feature>
<dbReference type="eggNOG" id="KOG2615">
    <property type="taxonomic scope" value="Eukaryota"/>
</dbReference>
<comment type="caution">
    <text evidence="9">The sequence shown here is derived from an EMBL/GenBank/DDBJ whole genome shotgun (WGS) entry which is preliminary data.</text>
</comment>
<reference evidence="9 10" key="2">
    <citation type="journal article" date="2012" name="Open Biol.">
        <title>Characteristics of nucleosomes and linker DNA regions on the genome of the basidiomycete Mixia osmundae revealed by mono- and dinucleosome mapping.</title>
        <authorList>
            <person name="Nishida H."/>
            <person name="Kondo S."/>
            <person name="Matsumoto T."/>
            <person name="Suzuki Y."/>
            <person name="Yoshikawa H."/>
            <person name="Taylor T.D."/>
            <person name="Sugiyama J."/>
        </authorList>
    </citation>
    <scope>NUCLEOTIDE SEQUENCE [LARGE SCALE GENOMIC DNA]</scope>
    <source>
        <strain evidence="10">CBS 9802 / IAM 14324 / JCM 22182 / KY 12970</strain>
    </source>
</reference>
<feature type="transmembrane region" description="Helical" evidence="7">
    <location>
        <begin position="464"/>
        <end position="488"/>
    </location>
</feature>
<evidence type="ECO:0000256" key="2">
    <source>
        <dbReference type="ARBA" id="ARBA00022448"/>
    </source>
</evidence>
<dbReference type="HOGENOM" id="CLU_001265_54_6_1"/>
<comment type="subcellular location">
    <subcellularLocation>
        <location evidence="1">Membrane</location>
        <topology evidence="1">Multi-pass membrane protein</topology>
    </subcellularLocation>
</comment>
<dbReference type="InterPro" id="IPR011701">
    <property type="entry name" value="MFS"/>
</dbReference>
<protein>
    <recommendedName>
        <fullName evidence="8">Major facilitator superfamily (MFS) profile domain-containing protein</fullName>
    </recommendedName>
</protein>
<sequence>MKQVDEPLPDAEPDERTPLLARRDAGEAGQQVAASRTPLPVFQVFILCSLRFCEPVGMALIFPFVNQQLVELGIADEDNVGYLSGVIESLFSLAQFATILQIGRLSDRIGRKPVILGGLAGVTLSATAFGLSQSFAAMAISRALAGGLNGNAAVIKSMLAELTDETNQGLAFSFLPLSWALGTVVAPLIGGLLPHPVERYPRVFGRSTFLKAYPYFLPCFVGALFPLFGVIVGSFFLKETLPSRVNRELDKGLGGEGQQEIDAHDGLPPPPPVELVSDERPTVLSLLRDQQIVAILVAYSFLALQTISLAALVPLFGYTPIRLGGLSLSEPDLGAALSFQGFAVLFFQVIVFPIAQRRMGTLPLYRSAMAMYPFVFVLLPVTHLLAKQQSDRTGLWIFLLFTLLVSSIGNMVFGCNMIIVNGAAPSQAALGTLNGLAQSCAALVRAIGPAASTALFAFGIDHHILGGLLIWVLLFAVSLCAFASTFALKDNKAAWRQAEPRSQTPSRTPRQLSEESSEAGR</sequence>
<feature type="transmembrane region" description="Helical" evidence="7">
    <location>
        <begin position="367"/>
        <end position="386"/>
    </location>
</feature>
<dbReference type="PANTHER" id="PTHR23504">
    <property type="entry name" value="MAJOR FACILITATOR SUPERFAMILY DOMAIN-CONTAINING PROTEIN 10"/>
    <property type="match status" value="1"/>
</dbReference>
<feature type="transmembrane region" description="Helical" evidence="7">
    <location>
        <begin position="114"/>
        <end position="133"/>
    </location>
</feature>
<keyword evidence="4 7" id="KW-1133">Transmembrane helix</keyword>
<evidence type="ECO:0000313" key="10">
    <source>
        <dbReference type="Proteomes" id="UP000009131"/>
    </source>
</evidence>
<keyword evidence="3 7" id="KW-0812">Transmembrane</keyword>
<dbReference type="InterPro" id="IPR036259">
    <property type="entry name" value="MFS_trans_sf"/>
</dbReference>
<feature type="compositionally biased region" description="Polar residues" evidence="6">
    <location>
        <begin position="500"/>
        <end position="511"/>
    </location>
</feature>
<evidence type="ECO:0000256" key="1">
    <source>
        <dbReference type="ARBA" id="ARBA00004141"/>
    </source>
</evidence>
<feature type="transmembrane region" description="Helical" evidence="7">
    <location>
        <begin position="436"/>
        <end position="458"/>
    </location>
</feature>
<dbReference type="SUPFAM" id="SSF103473">
    <property type="entry name" value="MFS general substrate transporter"/>
    <property type="match status" value="1"/>
</dbReference>
<keyword evidence="10" id="KW-1185">Reference proteome</keyword>
<keyword evidence="5 7" id="KW-0472">Membrane</keyword>
<evidence type="ECO:0000313" key="9">
    <source>
        <dbReference type="EMBL" id="GAA99033.1"/>
    </source>
</evidence>
<feature type="transmembrane region" description="Helical" evidence="7">
    <location>
        <begin position="171"/>
        <end position="193"/>
    </location>
</feature>
<organism evidence="9 10">
    <name type="scientific">Mixia osmundae (strain CBS 9802 / IAM 14324 / JCM 22182 / KY 12970)</name>
    <dbReference type="NCBI Taxonomy" id="764103"/>
    <lineage>
        <taxon>Eukaryota</taxon>
        <taxon>Fungi</taxon>
        <taxon>Dikarya</taxon>
        <taxon>Basidiomycota</taxon>
        <taxon>Pucciniomycotina</taxon>
        <taxon>Mixiomycetes</taxon>
        <taxon>Mixiales</taxon>
        <taxon>Mixiaceae</taxon>
        <taxon>Mixia</taxon>
    </lineage>
</organism>
<evidence type="ECO:0000259" key="8">
    <source>
        <dbReference type="PROSITE" id="PS50850"/>
    </source>
</evidence>
<accession>G7E873</accession>
<proteinExistence type="predicted"/>
<dbReference type="InterPro" id="IPR005829">
    <property type="entry name" value="Sugar_transporter_CS"/>
</dbReference>
<dbReference type="Pfam" id="PF07690">
    <property type="entry name" value="MFS_1"/>
    <property type="match status" value="1"/>
</dbReference>
<dbReference type="PANTHER" id="PTHR23504:SF15">
    <property type="entry name" value="MAJOR FACILITATOR SUPERFAMILY (MFS) PROFILE DOMAIN-CONTAINING PROTEIN"/>
    <property type="match status" value="1"/>
</dbReference>